<feature type="domain" description="Methyltransferase type 11" evidence="1">
    <location>
        <begin position="57"/>
        <end position="154"/>
    </location>
</feature>
<dbReference type="Gene3D" id="3.40.50.150">
    <property type="entry name" value="Vaccinia Virus protein VP39"/>
    <property type="match status" value="1"/>
</dbReference>
<evidence type="ECO:0000313" key="3">
    <source>
        <dbReference type="Proteomes" id="UP000579647"/>
    </source>
</evidence>
<accession>A0A840WDH8</accession>
<comment type="caution">
    <text evidence="2">The sequence shown here is derived from an EMBL/GenBank/DDBJ whole genome shotgun (WGS) entry which is preliminary data.</text>
</comment>
<reference evidence="2 3" key="1">
    <citation type="submission" date="2020-08" db="EMBL/GenBank/DDBJ databases">
        <title>Sequencing the genomes of 1000 actinobacteria strains.</title>
        <authorList>
            <person name="Klenk H.-P."/>
        </authorList>
    </citation>
    <scope>NUCLEOTIDE SEQUENCE [LARGE SCALE GENOMIC DNA]</scope>
    <source>
        <strain evidence="2 3">DSM 44598</strain>
    </source>
</reference>
<protein>
    <submittedName>
        <fullName evidence="2">Ubiquinone/menaquinone biosynthesis C-methylase UbiE</fullName>
    </submittedName>
</protein>
<keyword evidence="3" id="KW-1185">Reference proteome</keyword>
<dbReference type="Pfam" id="PF08241">
    <property type="entry name" value="Methyltransf_11"/>
    <property type="match status" value="1"/>
</dbReference>
<dbReference type="AlphaFoldDB" id="A0A840WDH8"/>
<keyword evidence="2" id="KW-0489">Methyltransferase</keyword>
<dbReference type="GO" id="GO:0032259">
    <property type="term" value="P:methylation"/>
    <property type="evidence" value="ECO:0007669"/>
    <property type="project" value="UniProtKB-KW"/>
</dbReference>
<evidence type="ECO:0000259" key="1">
    <source>
        <dbReference type="Pfam" id="PF08241"/>
    </source>
</evidence>
<proteinExistence type="predicted"/>
<dbReference type="CDD" id="cd02440">
    <property type="entry name" value="AdoMet_MTases"/>
    <property type="match status" value="1"/>
</dbReference>
<dbReference type="GO" id="GO:0008757">
    <property type="term" value="F:S-adenosylmethionine-dependent methyltransferase activity"/>
    <property type="evidence" value="ECO:0007669"/>
    <property type="project" value="InterPro"/>
</dbReference>
<evidence type="ECO:0000313" key="2">
    <source>
        <dbReference type="EMBL" id="MBB5489797.1"/>
    </source>
</evidence>
<sequence>MPTVEWNRKTWGKTHSWELSGDEWAYMAAYCGQPYEEWKGSLVDTLLVPGATRGPSLEIGPGHGRWTEHLLAHSPKVWIVDVNESCLERCRERFADRPELNVHHTSGCSMDPVPDASVEFVWSFDVFVHLDTDVVAGYLVEAARVMAPGARAVIHHAGKPDWSLRLAPLNRRAGRPGKIAQRWISQRRWRDDGNRSDVSPEAFARWSEEAGLEVTGQRTSWGPRGQYTVDKYRDCVTELRKPE</sequence>
<dbReference type="EMBL" id="JACHDO010000001">
    <property type="protein sequence ID" value="MBB5489797.1"/>
    <property type="molecule type" value="Genomic_DNA"/>
</dbReference>
<dbReference type="RefSeq" id="WP_184362359.1">
    <property type="nucleotide sequence ID" value="NZ_BAAAKM010000046.1"/>
</dbReference>
<keyword evidence="2" id="KW-0830">Ubiquinone</keyword>
<gene>
    <name evidence="2" type="ORF">HNR07_000934</name>
</gene>
<dbReference type="InterPro" id="IPR013216">
    <property type="entry name" value="Methyltransf_11"/>
</dbReference>
<dbReference type="SUPFAM" id="SSF53335">
    <property type="entry name" value="S-adenosyl-L-methionine-dependent methyltransferases"/>
    <property type="match status" value="1"/>
</dbReference>
<dbReference type="Proteomes" id="UP000579647">
    <property type="component" value="Unassembled WGS sequence"/>
</dbReference>
<dbReference type="InterPro" id="IPR029063">
    <property type="entry name" value="SAM-dependent_MTases_sf"/>
</dbReference>
<organism evidence="2 3">
    <name type="scientific">Nocardiopsis metallicus</name>
    <dbReference type="NCBI Taxonomy" id="179819"/>
    <lineage>
        <taxon>Bacteria</taxon>
        <taxon>Bacillati</taxon>
        <taxon>Actinomycetota</taxon>
        <taxon>Actinomycetes</taxon>
        <taxon>Streptosporangiales</taxon>
        <taxon>Nocardiopsidaceae</taxon>
        <taxon>Nocardiopsis</taxon>
    </lineage>
</organism>
<name>A0A840WDH8_9ACTN</name>
<keyword evidence="2" id="KW-0808">Transferase</keyword>